<feature type="transmembrane region" description="Helical" evidence="2">
    <location>
        <begin position="180"/>
        <end position="200"/>
    </location>
</feature>
<keyword evidence="4" id="KW-1185">Reference proteome</keyword>
<feature type="transmembrane region" description="Helical" evidence="2">
    <location>
        <begin position="445"/>
        <end position="466"/>
    </location>
</feature>
<organism evidence="3 4">
    <name type="scientific">Pyronema omphalodes (strain CBS 100304)</name>
    <name type="common">Pyronema confluens</name>
    <dbReference type="NCBI Taxonomy" id="1076935"/>
    <lineage>
        <taxon>Eukaryota</taxon>
        <taxon>Fungi</taxon>
        <taxon>Dikarya</taxon>
        <taxon>Ascomycota</taxon>
        <taxon>Pezizomycotina</taxon>
        <taxon>Pezizomycetes</taxon>
        <taxon>Pezizales</taxon>
        <taxon>Pyronemataceae</taxon>
        <taxon>Pyronema</taxon>
    </lineage>
</organism>
<gene>
    <name evidence="3" type="ORF">PCON_01072</name>
</gene>
<evidence type="ECO:0000256" key="2">
    <source>
        <dbReference type="SAM" id="Phobius"/>
    </source>
</evidence>
<feature type="transmembrane region" description="Helical" evidence="2">
    <location>
        <begin position="252"/>
        <end position="274"/>
    </location>
</feature>
<feature type="region of interest" description="Disordered" evidence="1">
    <location>
        <begin position="96"/>
        <end position="145"/>
    </location>
</feature>
<proteinExistence type="predicted"/>
<evidence type="ECO:0000313" key="4">
    <source>
        <dbReference type="Proteomes" id="UP000018144"/>
    </source>
</evidence>
<name>U4LW92_PYROM</name>
<dbReference type="Proteomes" id="UP000018144">
    <property type="component" value="Unassembled WGS sequence"/>
</dbReference>
<feature type="transmembrane region" description="Helical" evidence="2">
    <location>
        <begin position="48"/>
        <end position="74"/>
    </location>
</feature>
<feature type="compositionally biased region" description="Low complexity" evidence="1">
    <location>
        <begin position="133"/>
        <end position="145"/>
    </location>
</feature>
<dbReference type="OrthoDB" id="10330262at2759"/>
<feature type="transmembrane region" description="Helical" evidence="2">
    <location>
        <begin position="220"/>
        <end position="240"/>
    </location>
</feature>
<dbReference type="eggNOG" id="ENOG502TFPW">
    <property type="taxonomic scope" value="Eukaryota"/>
</dbReference>
<accession>U4LW92</accession>
<feature type="transmembrane region" description="Helical" evidence="2">
    <location>
        <begin position="306"/>
        <end position="327"/>
    </location>
</feature>
<feature type="transmembrane region" description="Helical" evidence="2">
    <location>
        <begin position="375"/>
        <end position="396"/>
    </location>
</feature>
<protein>
    <submittedName>
        <fullName evidence="3">Uncharacterized protein</fullName>
    </submittedName>
</protein>
<keyword evidence="2" id="KW-0472">Membrane</keyword>
<keyword evidence="2" id="KW-1133">Transmembrane helix</keyword>
<reference evidence="3 4" key="1">
    <citation type="journal article" date="2013" name="PLoS Genet.">
        <title>The genome and development-dependent transcriptomes of Pyronema confluens: a window into fungal evolution.</title>
        <authorList>
            <person name="Traeger S."/>
            <person name="Altegoer F."/>
            <person name="Freitag M."/>
            <person name="Gabaldon T."/>
            <person name="Kempken F."/>
            <person name="Kumar A."/>
            <person name="Marcet-Houben M."/>
            <person name="Poggeler S."/>
            <person name="Stajich J.E."/>
            <person name="Nowrousian M."/>
        </authorList>
    </citation>
    <scope>NUCLEOTIDE SEQUENCE [LARGE SCALE GENOMIC DNA]</scope>
    <source>
        <strain evidence="4">CBS 100304</strain>
        <tissue evidence="3">Vegetative mycelium</tissue>
    </source>
</reference>
<keyword evidence="2" id="KW-0812">Transmembrane</keyword>
<dbReference type="EMBL" id="HF936056">
    <property type="protein sequence ID" value="CCX33391.1"/>
    <property type="molecule type" value="Genomic_DNA"/>
</dbReference>
<dbReference type="PROSITE" id="PS51257">
    <property type="entry name" value="PROKAR_LIPOPROTEIN"/>
    <property type="match status" value="1"/>
</dbReference>
<feature type="compositionally biased region" description="Basic and acidic residues" evidence="1">
    <location>
        <begin position="96"/>
        <end position="128"/>
    </location>
</feature>
<evidence type="ECO:0000256" key="1">
    <source>
        <dbReference type="SAM" id="MobiDB-lite"/>
    </source>
</evidence>
<sequence>MRPGHSDIFFDYVTGTNVTTATTGFQSCMVENNAITGFESGNPDLGGIGVVLSLAILCISCTVCSVAVIIFGWIEEDYNKSAKMKKLEIDREKEEWKKQLGKHEDPDNKESKFRDDTSTISSDSEKGLSPRLSDTSTSSIGSDGTDASVSAIDDRPLHIKIICRIKVALVTALRSLLDSALYLALIVQVAGILYGDVSTVVDEEGGDKGNTGGALYDFRLVLYTSSITICPVLTLINTPYLRRSIGRRRFRLFVVAVTVALAGYINIIGNRIYLKAGPEYQTENAYAGCMSLFLARLLPEKTEAKVLMAAWSFCVAGLFFTAILQLVDEVKMHRDEQEKKNRAQYIRRISSNIASQPISRSDGFNRKSLKIAFNILWTIYFFIYIWNQALPLYLLLRVRWMRRHVHNILQYPDPAGIYVTAFDDDKYRNVLKTESDKWDNDNWSFGQVLTLSLWFPALLEMIYVLIMGEESALNGRVPSQYTVIAIDTLDKLKKPLRTASNNILRAGSGRGKMSSRTSSISSLVANEKQSFGQAAMIQKLQNYGMKRPEARYQRADTEDTEEKR</sequence>
<evidence type="ECO:0000313" key="3">
    <source>
        <dbReference type="EMBL" id="CCX33391.1"/>
    </source>
</evidence>
<dbReference type="AlphaFoldDB" id="U4LW92"/>